<dbReference type="GO" id="GO:0005634">
    <property type="term" value="C:nucleus"/>
    <property type="evidence" value="ECO:0007669"/>
    <property type="project" value="UniProtKB-SubCell"/>
</dbReference>
<dbReference type="Pfam" id="PF00096">
    <property type="entry name" value="zf-C2H2"/>
    <property type="match status" value="2"/>
</dbReference>
<reference evidence="10" key="1">
    <citation type="submission" date="2020-08" db="EMBL/GenBank/DDBJ databases">
        <title>Multicomponent nature underlies the extraordinary mechanical properties of spider dragline silk.</title>
        <authorList>
            <person name="Kono N."/>
            <person name="Nakamura H."/>
            <person name="Mori M."/>
            <person name="Yoshida Y."/>
            <person name="Ohtoshi R."/>
            <person name="Malay A.D."/>
            <person name="Moran D.A.P."/>
            <person name="Tomita M."/>
            <person name="Numata K."/>
            <person name="Arakawa K."/>
        </authorList>
    </citation>
    <scope>NUCLEOTIDE SEQUENCE</scope>
</reference>
<feature type="domain" description="C2H2-type" evidence="9">
    <location>
        <begin position="366"/>
        <end position="394"/>
    </location>
</feature>
<dbReference type="InterPro" id="IPR013087">
    <property type="entry name" value="Znf_C2H2_type"/>
</dbReference>
<dbReference type="PROSITE" id="PS50157">
    <property type="entry name" value="ZINC_FINGER_C2H2_2"/>
    <property type="match status" value="5"/>
</dbReference>
<dbReference type="SMART" id="SM00355">
    <property type="entry name" value="ZnF_C2H2"/>
    <property type="match status" value="10"/>
</dbReference>
<keyword evidence="4 8" id="KW-0863">Zinc-finger</keyword>
<dbReference type="InterPro" id="IPR036236">
    <property type="entry name" value="Znf_C2H2_sf"/>
</dbReference>
<evidence type="ECO:0000313" key="10">
    <source>
        <dbReference type="EMBL" id="GFY71680.1"/>
    </source>
</evidence>
<evidence type="ECO:0000256" key="1">
    <source>
        <dbReference type="ARBA" id="ARBA00004123"/>
    </source>
</evidence>
<evidence type="ECO:0000256" key="8">
    <source>
        <dbReference type="PROSITE-ProRule" id="PRU00042"/>
    </source>
</evidence>
<evidence type="ECO:0000256" key="3">
    <source>
        <dbReference type="ARBA" id="ARBA00022737"/>
    </source>
</evidence>
<dbReference type="AlphaFoldDB" id="A0A8X6YF00"/>
<evidence type="ECO:0000256" key="2">
    <source>
        <dbReference type="ARBA" id="ARBA00022723"/>
    </source>
</evidence>
<keyword evidence="11" id="KW-1185">Reference proteome</keyword>
<evidence type="ECO:0000256" key="5">
    <source>
        <dbReference type="ARBA" id="ARBA00022833"/>
    </source>
</evidence>
<dbReference type="GO" id="GO:0045892">
    <property type="term" value="P:negative regulation of DNA-templated transcription"/>
    <property type="evidence" value="ECO:0007669"/>
    <property type="project" value="UniProtKB-ARBA"/>
</dbReference>
<proteinExistence type="predicted"/>
<feature type="domain" description="C2H2-type" evidence="9">
    <location>
        <begin position="180"/>
        <end position="217"/>
    </location>
</feature>
<evidence type="ECO:0000259" key="9">
    <source>
        <dbReference type="PROSITE" id="PS50157"/>
    </source>
</evidence>
<evidence type="ECO:0000256" key="7">
    <source>
        <dbReference type="ARBA" id="ARBA00023242"/>
    </source>
</evidence>
<dbReference type="EMBL" id="BMAV01019023">
    <property type="protein sequence ID" value="GFY71680.1"/>
    <property type="molecule type" value="Genomic_DNA"/>
</dbReference>
<keyword evidence="3" id="KW-0677">Repeat</keyword>
<keyword evidence="7" id="KW-0539">Nucleus</keyword>
<protein>
    <submittedName>
        <fullName evidence="10">Histone H4 transcription factor</fullName>
    </submittedName>
</protein>
<evidence type="ECO:0000256" key="4">
    <source>
        <dbReference type="ARBA" id="ARBA00022771"/>
    </source>
</evidence>
<sequence>MDESTDINDIAQLVLFIRSVEENFEITEELAYIFCYAMDKSSSKKKVRFSTEKLCLVCEWENCNVVEADIEIFLSHIVNTHLTNLTPGDLHCHWKDCEGFTDNLSELRRHILLHAFHSKIKCYGANLQARKNISNCLSSIQSRNIIPELPEPLMCCWEECMTVYECPEHFYRHVDSHAEYDCKKYGNPVCLWQDCNRGFVDAFKVKEHLRSHTQEKLVACPTCGGMFASRTKFFDHIQRQLKHDDKDGLYICEYCPNKFNSERLLRDHTRHHVNHYKCPYCDMTCPTPSALGTHIAYRHSEEKPQACQYCDHKCKTESDLRKHLESHSMVPTYKCPVENCSYASRSQTCYRSHYRKEHEGKTPLKYSCHLCEKIFSRGNYLTKHLLKKHKFRWPSGHCRFRYCLNEEGIYKLQTVRYESLELSQEMMGENSELISQEENVDDPVSNPTNNSGIQMLDSYNVDSQASNNNISSNINISDNSSVLNVEQENRSTIQEGLSVVCVPYVTEGKTSEEEPVLIKILDVIEPSSDQSLLQPNSYYIQNSELSGVQSIVKDSEGIMVFKTVDIIAQPESSSTTY</sequence>
<dbReference type="PANTHER" id="PTHR24391:SF18">
    <property type="entry name" value="EG:115C2.6 PROTEIN"/>
    <property type="match status" value="1"/>
</dbReference>
<evidence type="ECO:0000313" key="11">
    <source>
        <dbReference type="Proteomes" id="UP000886998"/>
    </source>
</evidence>
<dbReference type="GO" id="GO:0000981">
    <property type="term" value="F:DNA-binding transcription factor activity, RNA polymerase II-specific"/>
    <property type="evidence" value="ECO:0007669"/>
    <property type="project" value="TreeGrafter"/>
</dbReference>
<dbReference type="InterPro" id="IPR051574">
    <property type="entry name" value="ZnF_E-box_Homeobox"/>
</dbReference>
<accession>A0A8X6YF00</accession>
<dbReference type="Proteomes" id="UP000886998">
    <property type="component" value="Unassembled WGS sequence"/>
</dbReference>
<evidence type="ECO:0000256" key="6">
    <source>
        <dbReference type="ARBA" id="ARBA00023125"/>
    </source>
</evidence>
<comment type="caution">
    <text evidence="10">The sequence shown here is derived from an EMBL/GenBank/DDBJ whole genome shotgun (WGS) entry which is preliminary data.</text>
</comment>
<keyword evidence="2" id="KW-0479">Metal-binding</keyword>
<dbReference type="GO" id="GO:0008270">
    <property type="term" value="F:zinc ion binding"/>
    <property type="evidence" value="ECO:0007669"/>
    <property type="project" value="UniProtKB-KW"/>
</dbReference>
<comment type="subcellular location">
    <subcellularLocation>
        <location evidence="1">Nucleus</location>
    </subcellularLocation>
</comment>
<organism evidence="10 11">
    <name type="scientific">Trichonephila inaurata madagascariensis</name>
    <dbReference type="NCBI Taxonomy" id="2747483"/>
    <lineage>
        <taxon>Eukaryota</taxon>
        <taxon>Metazoa</taxon>
        <taxon>Ecdysozoa</taxon>
        <taxon>Arthropoda</taxon>
        <taxon>Chelicerata</taxon>
        <taxon>Arachnida</taxon>
        <taxon>Araneae</taxon>
        <taxon>Araneomorphae</taxon>
        <taxon>Entelegynae</taxon>
        <taxon>Araneoidea</taxon>
        <taxon>Nephilidae</taxon>
        <taxon>Trichonephila</taxon>
        <taxon>Trichonephila inaurata</taxon>
    </lineage>
</organism>
<dbReference type="Gene3D" id="3.30.160.60">
    <property type="entry name" value="Classic Zinc Finger"/>
    <property type="match status" value="4"/>
</dbReference>
<dbReference type="OrthoDB" id="10260596at2759"/>
<feature type="domain" description="C2H2-type" evidence="9">
    <location>
        <begin position="276"/>
        <end position="304"/>
    </location>
</feature>
<dbReference type="GO" id="GO:0000978">
    <property type="term" value="F:RNA polymerase II cis-regulatory region sequence-specific DNA binding"/>
    <property type="evidence" value="ECO:0007669"/>
    <property type="project" value="TreeGrafter"/>
</dbReference>
<feature type="domain" description="C2H2-type" evidence="9">
    <location>
        <begin position="250"/>
        <end position="277"/>
    </location>
</feature>
<keyword evidence="5" id="KW-0862">Zinc</keyword>
<name>A0A8X6YF00_9ARAC</name>
<dbReference type="SUPFAM" id="SSF57667">
    <property type="entry name" value="beta-beta-alpha zinc fingers"/>
    <property type="match status" value="4"/>
</dbReference>
<gene>
    <name evidence="10" type="primary">HINFP</name>
    <name evidence="10" type="ORF">TNIN_413231</name>
</gene>
<feature type="domain" description="C2H2-type" evidence="9">
    <location>
        <begin position="333"/>
        <end position="363"/>
    </location>
</feature>
<dbReference type="PROSITE" id="PS00028">
    <property type="entry name" value="ZINC_FINGER_C2H2_1"/>
    <property type="match status" value="5"/>
</dbReference>
<dbReference type="PANTHER" id="PTHR24391">
    <property type="entry name" value="HISTONE H4 TRANSCRIPTION FACTOR-RELATED"/>
    <property type="match status" value="1"/>
</dbReference>
<keyword evidence="6" id="KW-0238">DNA-binding</keyword>